<evidence type="ECO:0000256" key="3">
    <source>
        <dbReference type="ARBA" id="ARBA00022712"/>
    </source>
</evidence>
<feature type="non-terminal residue" evidence="8">
    <location>
        <position position="1"/>
    </location>
</feature>
<evidence type="ECO:0000256" key="6">
    <source>
        <dbReference type="ARBA" id="ARBA00024199"/>
    </source>
</evidence>
<protein>
    <submittedName>
        <fullName evidence="8">Uncharacterized protein</fullName>
    </submittedName>
</protein>
<comment type="similarity">
    <text evidence="6">Belongs to the SOFL plant protein family.</text>
</comment>
<dbReference type="Gramene" id="ONK69417">
    <property type="protein sequence ID" value="ONK69417"/>
    <property type="gene ID" value="A4U43_C05F22650"/>
</dbReference>
<dbReference type="GO" id="GO:0009691">
    <property type="term" value="P:cytokinin biosynthetic process"/>
    <property type="evidence" value="ECO:0007669"/>
    <property type="project" value="UniProtKB-KW"/>
</dbReference>
<feature type="region of interest" description="Disordered" evidence="7">
    <location>
        <begin position="1"/>
        <end position="121"/>
    </location>
</feature>
<keyword evidence="3" id="KW-0203">Cytokinin biosynthesis</keyword>
<evidence type="ECO:0000256" key="1">
    <source>
        <dbReference type="ARBA" id="ARBA00004496"/>
    </source>
</evidence>
<evidence type="ECO:0000256" key="4">
    <source>
        <dbReference type="ARBA" id="ARBA00022864"/>
    </source>
</evidence>
<evidence type="ECO:0000256" key="7">
    <source>
        <dbReference type="SAM" id="MobiDB-lite"/>
    </source>
</evidence>
<name>A0A5P1EW72_ASPOF</name>
<feature type="compositionally biased region" description="Acidic residues" evidence="7">
    <location>
        <begin position="28"/>
        <end position="39"/>
    </location>
</feature>
<dbReference type="AlphaFoldDB" id="A0A5P1EW72"/>
<keyword evidence="2" id="KW-0963">Cytoplasm</keyword>
<reference evidence="9" key="1">
    <citation type="journal article" date="2017" name="Nat. Commun.">
        <title>The asparagus genome sheds light on the origin and evolution of a young Y chromosome.</title>
        <authorList>
            <person name="Harkess A."/>
            <person name="Zhou J."/>
            <person name="Xu C."/>
            <person name="Bowers J.E."/>
            <person name="Van der Hulst R."/>
            <person name="Ayyampalayam S."/>
            <person name="Mercati F."/>
            <person name="Riccardi P."/>
            <person name="McKain M.R."/>
            <person name="Kakrana A."/>
            <person name="Tang H."/>
            <person name="Ray J."/>
            <person name="Groenendijk J."/>
            <person name="Arikit S."/>
            <person name="Mathioni S.M."/>
            <person name="Nakano M."/>
            <person name="Shan H."/>
            <person name="Telgmann-Rauber A."/>
            <person name="Kanno A."/>
            <person name="Yue Z."/>
            <person name="Chen H."/>
            <person name="Li W."/>
            <person name="Chen Y."/>
            <person name="Xu X."/>
            <person name="Zhang Y."/>
            <person name="Luo S."/>
            <person name="Chen H."/>
            <person name="Gao J."/>
            <person name="Mao Z."/>
            <person name="Pires J.C."/>
            <person name="Luo M."/>
            <person name="Kudrna D."/>
            <person name="Wing R.A."/>
            <person name="Meyers B.C."/>
            <person name="Yi K."/>
            <person name="Kong H."/>
            <person name="Lavrijsen P."/>
            <person name="Sunseri F."/>
            <person name="Falavigna A."/>
            <person name="Ye Y."/>
            <person name="Leebens-Mack J.H."/>
            <person name="Chen G."/>
        </authorList>
    </citation>
    <scope>NUCLEOTIDE SEQUENCE [LARGE SCALE GENOMIC DNA]</scope>
    <source>
        <strain evidence="9">cv. DH0086</strain>
    </source>
</reference>
<organism evidence="8 9">
    <name type="scientific">Asparagus officinalis</name>
    <name type="common">Garden asparagus</name>
    <dbReference type="NCBI Taxonomy" id="4686"/>
    <lineage>
        <taxon>Eukaryota</taxon>
        <taxon>Viridiplantae</taxon>
        <taxon>Streptophyta</taxon>
        <taxon>Embryophyta</taxon>
        <taxon>Tracheophyta</taxon>
        <taxon>Spermatophyta</taxon>
        <taxon>Magnoliopsida</taxon>
        <taxon>Liliopsida</taxon>
        <taxon>Asparagales</taxon>
        <taxon>Asparagaceae</taxon>
        <taxon>Asparagoideae</taxon>
        <taxon>Asparagus</taxon>
    </lineage>
</organism>
<dbReference type="PANTHER" id="PTHR33347">
    <property type="entry name" value="OSJNBA0091C07.3 PROTEIN"/>
    <property type="match status" value="1"/>
</dbReference>
<feature type="compositionally biased region" description="Acidic residues" evidence="7">
    <location>
        <begin position="61"/>
        <end position="73"/>
    </location>
</feature>
<dbReference type="OMA" id="RRGHNKR"/>
<keyword evidence="4" id="KW-0932">Cytokinin signaling pathway</keyword>
<comment type="subcellular location">
    <subcellularLocation>
        <location evidence="1">Cytoplasm</location>
    </subcellularLocation>
</comment>
<accession>A0A5P1EW72</accession>
<sequence length="121" mass="13012">SFSSMESSEECSSSESGWTKYLASPIHDDDDDEGGDDDDGYGHEDGGVEDHGSRKRSKNDSDDDKDDNDDDSMASDASSGPSSYIGHGEGSKPKNERGGGKNQKVEAKKEERRTKGSKDSK</sequence>
<dbReference type="GO" id="GO:0005737">
    <property type="term" value="C:cytoplasm"/>
    <property type="evidence" value="ECO:0007669"/>
    <property type="project" value="UniProtKB-SubCell"/>
</dbReference>
<proteinExistence type="inferred from homology"/>
<dbReference type="GO" id="GO:0009736">
    <property type="term" value="P:cytokinin-activated signaling pathway"/>
    <property type="evidence" value="ECO:0007669"/>
    <property type="project" value="UniProtKB-KW"/>
</dbReference>
<evidence type="ECO:0000256" key="2">
    <source>
        <dbReference type="ARBA" id="ARBA00022490"/>
    </source>
</evidence>
<evidence type="ECO:0000256" key="5">
    <source>
        <dbReference type="ARBA" id="ARBA00023242"/>
    </source>
</evidence>
<evidence type="ECO:0000313" key="9">
    <source>
        <dbReference type="Proteomes" id="UP000243459"/>
    </source>
</evidence>
<evidence type="ECO:0000313" key="8">
    <source>
        <dbReference type="EMBL" id="ONK69417.1"/>
    </source>
</evidence>
<dbReference type="EMBL" id="CM007385">
    <property type="protein sequence ID" value="ONK69417.1"/>
    <property type="molecule type" value="Genomic_DNA"/>
</dbReference>
<dbReference type="PANTHER" id="PTHR33347:SF31">
    <property type="entry name" value="PROTEIN SOB FIVE-LIKE 1"/>
    <property type="match status" value="1"/>
</dbReference>
<keyword evidence="5" id="KW-0539">Nucleus</keyword>
<keyword evidence="9" id="KW-1185">Reference proteome</keyword>
<dbReference type="Proteomes" id="UP000243459">
    <property type="component" value="Chromosome 5"/>
</dbReference>
<feature type="compositionally biased region" description="Low complexity" evidence="7">
    <location>
        <begin position="1"/>
        <end position="16"/>
    </location>
</feature>
<gene>
    <name evidence="8" type="ORF">A4U43_C05F22650</name>
</gene>
<feature type="non-terminal residue" evidence="8">
    <location>
        <position position="121"/>
    </location>
</feature>
<feature type="compositionally biased region" description="Basic and acidic residues" evidence="7">
    <location>
        <begin position="89"/>
        <end position="121"/>
    </location>
</feature>
<feature type="compositionally biased region" description="Basic and acidic residues" evidence="7">
    <location>
        <begin position="40"/>
        <end position="52"/>
    </location>
</feature>
<dbReference type="InterPro" id="IPR044670">
    <property type="entry name" value="SOFL"/>
</dbReference>